<feature type="region of interest" description="Disordered" evidence="1">
    <location>
        <begin position="125"/>
        <end position="187"/>
    </location>
</feature>
<reference evidence="4" key="1">
    <citation type="journal article" date="2020" name="Stud. Mycol.">
        <title>101 Dothideomycetes genomes: a test case for predicting lifestyles and emergence of pathogens.</title>
        <authorList>
            <person name="Haridas S."/>
            <person name="Albert R."/>
            <person name="Binder M."/>
            <person name="Bloem J."/>
            <person name="Labutti K."/>
            <person name="Salamov A."/>
            <person name="Andreopoulos B."/>
            <person name="Baker S."/>
            <person name="Barry K."/>
            <person name="Bills G."/>
            <person name="Bluhm B."/>
            <person name="Cannon C."/>
            <person name="Castanera R."/>
            <person name="Culley D."/>
            <person name="Daum C."/>
            <person name="Ezra D."/>
            <person name="Gonzalez J."/>
            <person name="Henrissat B."/>
            <person name="Kuo A."/>
            <person name="Liang C."/>
            <person name="Lipzen A."/>
            <person name="Lutzoni F."/>
            <person name="Magnuson J."/>
            <person name="Mondo S."/>
            <person name="Nolan M."/>
            <person name="Ohm R."/>
            <person name="Pangilinan J."/>
            <person name="Park H.-J."/>
            <person name="Ramirez L."/>
            <person name="Alfaro M."/>
            <person name="Sun H."/>
            <person name="Tritt A."/>
            <person name="Yoshinaga Y."/>
            <person name="Zwiers L.-H."/>
            <person name="Turgeon B."/>
            <person name="Goodwin S."/>
            <person name="Spatafora J."/>
            <person name="Crous P."/>
            <person name="Grigoriev I."/>
        </authorList>
    </citation>
    <scope>NUCLEOTIDE SEQUENCE</scope>
    <source>
        <strain evidence="4">CBS 279.74</strain>
    </source>
</reference>
<dbReference type="EMBL" id="MU005774">
    <property type="protein sequence ID" value="KAF2707196.1"/>
    <property type="molecule type" value="Genomic_DNA"/>
</dbReference>
<feature type="signal peptide" evidence="2">
    <location>
        <begin position="1"/>
        <end position="21"/>
    </location>
</feature>
<proteinExistence type="predicted"/>
<feature type="chain" id="PRO_5026100232" description="Apple domain-containing protein" evidence="2">
    <location>
        <begin position="22"/>
        <end position="248"/>
    </location>
</feature>
<name>A0A6G1K2V4_9PLEO</name>
<evidence type="ECO:0000313" key="4">
    <source>
        <dbReference type="EMBL" id="KAF2707196.1"/>
    </source>
</evidence>
<dbReference type="Proteomes" id="UP000799428">
    <property type="component" value="Unassembled WGS sequence"/>
</dbReference>
<keyword evidence="5" id="KW-1185">Reference proteome</keyword>
<keyword evidence="2" id="KW-0732">Signal</keyword>
<dbReference type="OrthoDB" id="3793367at2759"/>
<dbReference type="PROSITE" id="PS50948">
    <property type="entry name" value="PAN"/>
    <property type="match status" value="1"/>
</dbReference>
<gene>
    <name evidence="4" type="ORF">K504DRAFT_504372</name>
</gene>
<feature type="domain" description="Apple" evidence="3">
    <location>
        <begin position="33"/>
        <end position="107"/>
    </location>
</feature>
<dbReference type="AlphaFoldDB" id="A0A6G1K2V4"/>
<evidence type="ECO:0000256" key="2">
    <source>
        <dbReference type="SAM" id="SignalP"/>
    </source>
</evidence>
<evidence type="ECO:0000256" key="1">
    <source>
        <dbReference type="SAM" id="MobiDB-lite"/>
    </source>
</evidence>
<dbReference type="Pfam" id="PF14295">
    <property type="entry name" value="PAN_4"/>
    <property type="match status" value="2"/>
</dbReference>
<evidence type="ECO:0000259" key="3">
    <source>
        <dbReference type="PROSITE" id="PS50948"/>
    </source>
</evidence>
<dbReference type="InterPro" id="IPR003609">
    <property type="entry name" value="Pan_app"/>
</dbReference>
<evidence type="ECO:0000313" key="5">
    <source>
        <dbReference type="Proteomes" id="UP000799428"/>
    </source>
</evidence>
<organism evidence="4 5">
    <name type="scientific">Pleomassaria siparia CBS 279.74</name>
    <dbReference type="NCBI Taxonomy" id="1314801"/>
    <lineage>
        <taxon>Eukaryota</taxon>
        <taxon>Fungi</taxon>
        <taxon>Dikarya</taxon>
        <taxon>Ascomycota</taxon>
        <taxon>Pezizomycotina</taxon>
        <taxon>Dothideomycetes</taxon>
        <taxon>Pleosporomycetidae</taxon>
        <taxon>Pleosporales</taxon>
        <taxon>Pleomassariaceae</taxon>
        <taxon>Pleomassaria</taxon>
    </lineage>
</organism>
<accession>A0A6G1K2V4</accession>
<protein>
    <recommendedName>
        <fullName evidence="3">Apple domain-containing protein</fullName>
    </recommendedName>
</protein>
<feature type="compositionally biased region" description="Low complexity" evidence="1">
    <location>
        <begin position="125"/>
        <end position="168"/>
    </location>
</feature>
<sequence length="248" mass="25014">MQFTASTIAFVAALMTSQVSAMPTELSQRAQLCGSTPAASGAQDPFSNPAAATADACMKLCNADSKCLSFAFGLPANAAAPTCALFAVAGAQVPAQTANLVVFDKACTGVPTIAPTTANPIGLTAAQQQQQQGTNQAGNTQTGNQQQGASQGQNTQAQQGKQQKRANNCGAAPTGPATSNPSPLKNDASIKSSADCLALCKTTSGCQSVEFGKTSANGQDECRLFSVPASQLPPPTNGQTFVAFDTGC</sequence>
<dbReference type="Gene3D" id="3.50.4.10">
    <property type="entry name" value="Hepatocyte Growth Factor"/>
    <property type="match status" value="1"/>
</dbReference>